<dbReference type="EMBL" id="AAVN02000001">
    <property type="protein sequence ID" value="EBA40514.1"/>
    <property type="molecule type" value="Genomic_DNA"/>
</dbReference>
<comment type="caution">
    <text evidence="1">The sequence shown here is derived from an EMBL/GenBank/DDBJ whole genome shotgun (WGS) entry which is preliminary data.</text>
</comment>
<gene>
    <name evidence="1" type="ORF">COLAER_00182</name>
</gene>
<sequence length="157" mass="16557">MFQTTTLGTGTFVVVWWLEDELMVVGRGYAALGGGSEGGERIAREWHGPAQPAACGNGAGQWHDAPGHTGGKTQLFAFHHIEGAIERHDNLALVVEGITGWAFAVCLTIRRGGRFLFRSMSTATAAAGTGLGTIASARLSRVGTNIVRHGNSNRLGE</sequence>
<reference evidence="1 2" key="1">
    <citation type="submission" date="2007-01" db="EMBL/GenBank/DDBJ databases">
        <title>Draft genome sequence of Collinsella aerofaciens (ATCC 25986).</title>
        <authorList>
            <person name="Sudarsanam P."/>
            <person name="Ley R."/>
            <person name="Guruge J."/>
            <person name="Turnbaugh P.J."/>
            <person name="Mahowald M."/>
            <person name="Liep D."/>
            <person name="Gordon J."/>
        </authorList>
    </citation>
    <scope>NUCLEOTIDE SEQUENCE [LARGE SCALE GENOMIC DNA]</scope>
    <source>
        <strain evidence="2">ATCC 25986 / DSM 3979 / JCM 10188 / KCTC 3647 / NCTC 11838 / VPI 1003</strain>
    </source>
</reference>
<organism evidence="1 2">
    <name type="scientific">Collinsella aerofaciens (strain ATCC 25986 / DSM 3979 / JCM 10188 / KCTC 3647 / NCTC 11838 / VPI 1003)</name>
    <dbReference type="NCBI Taxonomy" id="411903"/>
    <lineage>
        <taxon>Bacteria</taxon>
        <taxon>Bacillati</taxon>
        <taxon>Actinomycetota</taxon>
        <taxon>Coriobacteriia</taxon>
        <taxon>Coriobacteriales</taxon>
        <taxon>Coriobacteriaceae</taxon>
        <taxon>Collinsella</taxon>
    </lineage>
</organism>
<protein>
    <submittedName>
        <fullName evidence="1">Uncharacterized protein</fullName>
    </submittedName>
</protein>
<name>A4E705_COLAA</name>
<accession>A4E705</accession>
<evidence type="ECO:0000313" key="1">
    <source>
        <dbReference type="EMBL" id="EBA40514.1"/>
    </source>
</evidence>
<reference evidence="1 2" key="2">
    <citation type="submission" date="2007-04" db="EMBL/GenBank/DDBJ databases">
        <authorList>
            <person name="Fulton L."/>
            <person name="Clifton S."/>
            <person name="Fulton B."/>
            <person name="Xu J."/>
            <person name="Minx P."/>
            <person name="Mardis E.R."/>
            <person name="Wilson R.K."/>
        </authorList>
    </citation>
    <scope>NUCLEOTIDE SEQUENCE [LARGE SCALE GENOMIC DNA]</scope>
    <source>
        <strain evidence="2">ATCC 25986 / DSM 3979 / JCM 10188 / KCTC 3647 / NCTC 11838 / VPI 1003</strain>
    </source>
</reference>
<dbReference type="AlphaFoldDB" id="A4E705"/>
<evidence type="ECO:0000313" key="2">
    <source>
        <dbReference type="Proteomes" id="UP000002979"/>
    </source>
</evidence>
<dbReference type="Proteomes" id="UP000002979">
    <property type="component" value="Unassembled WGS sequence"/>
</dbReference>
<proteinExistence type="predicted"/>